<dbReference type="AlphaFoldDB" id="A0A1Y0ITW1"/>
<dbReference type="Gene3D" id="3.40.50.2300">
    <property type="match status" value="2"/>
</dbReference>
<sequence>MATVSRVLNGTAVVKDETKAKVQAAIEKLAYRPNAVARGLASKRTKTIGVILPDVSDLFHAEVLRGIEDIATMYQYHIILTNSDAREDREIDLIGTMWEKQVDGMIFISEKITKEIVRTFEQAQLPVVLCATDDPEGRIPSVAIDNESAAYDATRFFLEKGTSQIVFFGGPTTHPVTMERRRGYERALQEAGKPLQNDLILHAPDMKYEGAHGVAAEFLQNGHRAEAVVAASDEIALGFLNAVRDRGGNSPQDVLLLGFDNTRLSTIVRPELTTVAQPTYDLGAVSMRLLTKLLLDEPIEDYTVRLPHSIIERTSTHRG</sequence>
<evidence type="ECO:0000259" key="4">
    <source>
        <dbReference type="PROSITE" id="PS50932"/>
    </source>
</evidence>
<dbReference type="GO" id="GO:0000976">
    <property type="term" value="F:transcription cis-regulatory region binding"/>
    <property type="evidence" value="ECO:0007669"/>
    <property type="project" value="TreeGrafter"/>
</dbReference>
<dbReference type="CDD" id="cd01392">
    <property type="entry name" value="HTH_LacI"/>
    <property type="match status" value="1"/>
</dbReference>
<keyword evidence="3" id="KW-0804">Transcription</keyword>
<reference evidence="6" key="1">
    <citation type="submission" date="2017-05" db="EMBL/GenBank/DDBJ databases">
        <authorList>
            <person name="Sung H."/>
        </authorList>
    </citation>
    <scope>NUCLEOTIDE SEQUENCE [LARGE SCALE GENOMIC DNA]</scope>
    <source>
        <strain evidence="6">AR23208</strain>
    </source>
</reference>
<dbReference type="SMART" id="SM00354">
    <property type="entry name" value="HTH_LACI"/>
    <property type="match status" value="1"/>
</dbReference>
<gene>
    <name evidence="5" type="ORF">CBW65_20270</name>
</gene>
<organism evidence="5 6">
    <name type="scientific">Tumebacillus avium</name>
    <dbReference type="NCBI Taxonomy" id="1903704"/>
    <lineage>
        <taxon>Bacteria</taxon>
        <taxon>Bacillati</taxon>
        <taxon>Bacillota</taxon>
        <taxon>Bacilli</taxon>
        <taxon>Bacillales</taxon>
        <taxon>Alicyclobacillaceae</taxon>
        <taxon>Tumebacillus</taxon>
    </lineage>
</organism>
<dbReference type="SUPFAM" id="SSF53822">
    <property type="entry name" value="Periplasmic binding protein-like I"/>
    <property type="match status" value="1"/>
</dbReference>
<dbReference type="PANTHER" id="PTHR30146">
    <property type="entry name" value="LACI-RELATED TRANSCRIPTIONAL REPRESSOR"/>
    <property type="match status" value="1"/>
</dbReference>
<keyword evidence="6" id="KW-1185">Reference proteome</keyword>
<dbReference type="Proteomes" id="UP000195437">
    <property type="component" value="Chromosome"/>
</dbReference>
<dbReference type="Pfam" id="PF00532">
    <property type="entry name" value="Peripla_BP_1"/>
    <property type="match status" value="1"/>
</dbReference>
<feature type="domain" description="HTH lacI-type" evidence="4">
    <location>
        <begin position="1"/>
        <end position="42"/>
    </location>
</feature>
<dbReference type="GO" id="GO:0003700">
    <property type="term" value="F:DNA-binding transcription factor activity"/>
    <property type="evidence" value="ECO:0007669"/>
    <property type="project" value="TreeGrafter"/>
</dbReference>
<dbReference type="InterPro" id="IPR028082">
    <property type="entry name" value="Peripla_BP_I"/>
</dbReference>
<keyword evidence="2" id="KW-0238">DNA-binding</keyword>
<evidence type="ECO:0000256" key="2">
    <source>
        <dbReference type="ARBA" id="ARBA00023125"/>
    </source>
</evidence>
<evidence type="ECO:0000313" key="5">
    <source>
        <dbReference type="EMBL" id="ARU63981.1"/>
    </source>
</evidence>
<evidence type="ECO:0000256" key="1">
    <source>
        <dbReference type="ARBA" id="ARBA00023015"/>
    </source>
</evidence>
<proteinExistence type="predicted"/>
<dbReference type="SUPFAM" id="SSF47413">
    <property type="entry name" value="lambda repressor-like DNA-binding domains"/>
    <property type="match status" value="1"/>
</dbReference>
<dbReference type="CDD" id="cd06298">
    <property type="entry name" value="PBP1_CcpA"/>
    <property type="match status" value="1"/>
</dbReference>
<dbReference type="InterPro" id="IPR010982">
    <property type="entry name" value="Lambda_DNA-bd_dom_sf"/>
</dbReference>
<dbReference type="InterPro" id="IPR001761">
    <property type="entry name" value="Peripla_BP/Lac1_sug-bd_dom"/>
</dbReference>
<name>A0A1Y0ITW1_9BACL</name>
<dbReference type="EMBL" id="CP021434">
    <property type="protein sequence ID" value="ARU63981.1"/>
    <property type="molecule type" value="Genomic_DNA"/>
</dbReference>
<accession>A0A1Y0ITW1</accession>
<dbReference type="InterPro" id="IPR000843">
    <property type="entry name" value="HTH_LacI"/>
</dbReference>
<dbReference type="Gene3D" id="1.10.260.40">
    <property type="entry name" value="lambda repressor-like DNA-binding domains"/>
    <property type="match status" value="1"/>
</dbReference>
<dbReference type="KEGG" id="tum:CBW65_20270"/>
<dbReference type="Pfam" id="PF00356">
    <property type="entry name" value="LacI"/>
    <property type="match status" value="1"/>
</dbReference>
<dbReference type="PROSITE" id="PS50932">
    <property type="entry name" value="HTH_LACI_2"/>
    <property type="match status" value="1"/>
</dbReference>
<evidence type="ECO:0000313" key="6">
    <source>
        <dbReference type="Proteomes" id="UP000195437"/>
    </source>
</evidence>
<dbReference type="PANTHER" id="PTHR30146:SF150">
    <property type="entry name" value="ARABINOSE METABOLISM TRANSCRIPTIONAL REPRESSOR"/>
    <property type="match status" value="1"/>
</dbReference>
<protein>
    <submittedName>
        <fullName evidence="5">Catabolite control protein A</fullName>
    </submittedName>
</protein>
<evidence type="ECO:0000256" key="3">
    <source>
        <dbReference type="ARBA" id="ARBA00023163"/>
    </source>
</evidence>
<keyword evidence="1" id="KW-0805">Transcription regulation</keyword>